<organism evidence="1 2">
    <name type="scientific">Prorocentrum cordatum</name>
    <dbReference type="NCBI Taxonomy" id="2364126"/>
    <lineage>
        <taxon>Eukaryota</taxon>
        <taxon>Sar</taxon>
        <taxon>Alveolata</taxon>
        <taxon>Dinophyceae</taxon>
        <taxon>Prorocentrales</taxon>
        <taxon>Prorocentraceae</taxon>
        <taxon>Prorocentrum</taxon>
    </lineage>
</organism>
<dbReference type="EMBL" id="CAUYUJ010006665">
    <property type="protein sequence ID" value="CAK0818150.1"/>
    <property type="molecule type" value="Genomic_DNA"/>
</dbReference>
<reference evidence="1" key="1">
    <citation type="submission" date="2023-10" db="EMBL/GenBank/DDBJ databases">
        <authorList>
            <person name="Chen Y."/>
            <person name="Shah S."/>
            <person name="Dougan E. K."/>
            <person name="Thang M."/>
            <person name="Chan C."/>
        </authorList>
    </citation>
    <scope>NUCLEOTIDE SEQUENCE [LARGE SCALE GENOMIC DNA]</scope>
</reference>
<proteinExistence type="predicted"/>
<evidence type="ECO:0000313" key="1">
    <source>
        <dbReference type="EMBL" id="CAK0818150.1"/>
    </source>
</evidence>
<keyword evidence="2" id="KW-1185">Reference proteome</keyword>
<comment type="caution">
    <text evidence="1">The sequence shown here is derived from an EMBL/GenBank/DDBJ whole genome shotgun (WGS) entry which is preliminary data.</text>
</comment>
<sequence length="138" mass="14794">MDATVQELWGAVASTAAFSEPQEVANCQHFVREALEALERRGLIRVPPSLGPLTLRNQWLAEQLRSWGHLEESLKPPPGRAGGAAVLGALTCGGAKVDLARLLCPWISRFALVPAPMAGPVCAGAQRTGRSRIPVERH</sequence>
<protein>
    <submittedName>
        <fullName evidence="1">Uncharacterized protein</fullName>
    </submittedName>
</protein>
<dbReference type="Proteomes" id="UP001189429">
    <property type="component" value="Unassembled WGS sequence"/>
</dbReference>
<accession>A0ABN9RJA5</accession>
<name>A0ABN9RJA5_9DINO</name>
<evidence type="ECO:0000313" key="2">
    <source>
        <dbReference type="Proteomes" id="UP001189429"/>
    </source>
</evidence>
<gene>
    <name evidence="1" type="ORF">PCOR1329_LOCUS20509</name>
</gene>